<dbReference type="HAMAP" id="MF_02207">
    <property type="entry name" value="MreB"/>
    <property type="match status" value="1"/>
</dbReference>
<dbReference type="GO" id="GO:0000902">
    <property type="term" value="P:cell morphogenesis"/>
    <property type="evidence" value="ECO:0007669"/>
    <property type="project" value="InterPro"/>
</dbReference>
<feature type="binding site" evidence="6">
    <location>
        <begin position="220"/>
        <end position="223"/>
    </location>
    <ligand>
        <name>ATP</name>
        <dbReference type="ChEBI" id="CHEBI:30616"/>
    </ligand>
</feature>
<evidence type="ECO:0000256" key="5">
    <source>
        <dbReference type="ARBA" id="ARBA00023458"/>
    </source>
</evidence>
<dbReference type="GO" id="GO:0005737">
    <property type="term" value="C:cytoplasm"/>
    <property type="evidence" value="ECO:0007669"/>
    <property type="project" value="UniProtKB-SubCell"/>
</dbReference>
<comment type="subunit">
    <text evidence="6">Forms polymers.</text>
</comment>
<evidence type="ECO:0000313" key="7">
    <source>
        <dbReference type="EMBL" id="EEQ48702.1"/>
    </source>
</evidence>
<dbReference type="Pfam" id="PF06723">
    <property type="entry name" value="MreB_Mbl"/>
    <property type="match status" value="1"/>
</dbReference>
<dbReference type="AlphaFoldDB" id="C4V390"/>
<evidence type="ECO:0000256" key="1">
    <source>
        <dbReference type="ARBA" id="ARBA00022490"/>
    </source>
</evidence>
<dbReference type="STRING" id="638302.HMPREF0908_0984"/>
<dbReference type="PANTHER" id="PTHR42749">
    <property type="entry name" value="CELL SHAPE-DETERMINING PROTEIN MREB"/>
    <property type="match status" value="1"/>
</dbReference>
<dbReference type="GO" id="GO:0005524">
    <property type="term" value="F:ATP binding"/>
    <property type="evidence" value="ECO:0007669"/>
    <property type="project" value="UniProtKB-KW"/>
</dbReference>
<gene>
    <name evidence="6" type="primary">mreB</name>
    <name evidence="7" type="ORF">HMPREF0908_0984</name>
</gene>
<keyword evidence="1 6" id="KW-0963">Cytoplasm</keyword>
<reference evidence="7 8" key="1">
    <citation type="submission" date="2009-04" db="EMBL/GenBank/DDBJ databases">
        <authorList>
            <person name="Qin X."/>
            <person name="Bachman B."/>
            <person name="Battles P."/>
            <person name="Bell A."/>
            <person name="Bess C."/>
            <person name="Bickham C."/>
            <person name="Chaboub L."/>
            <person name="Chen D."/>
            <person name="Coyle M."/>
            <person name="Deiros D.R."/>
            <person name="Dinh H."/>
            <person name="Forbes L."/>
            <person name="Fowler G."/>
            <person name="Francisco L."/>
            <person name="Fu Q."/>
            <person name="Gubbala S."/>
            <person name="Hale W."/>
            <person name="Han Y."/>
            <person name="Hemphill L."/>
            <person name="Highlander S.K."/>
            <person name="Hirani K."/>
            <person name="Hogues M."/>
            <person name="Jackson L."/>
            <person name="Jakkamsetti A."/>
            <person name="Javaid M."/>
            <person name="Jiang H."/>
            <person name="Korchina V."/>
            <person name="Kovar C."/>
            <person name="Lara F."/>
            <person name="Lee S."/>
            <person name="Mata R."/>
            <person name="Mathew T."/>
            <person name="Moen C."/>
            <person name="Morales K."/>
            <person name="Munidasa M."/>
            <person name="Nazareth L."/>
            <person name="Ngo R."/>
            <person name="Nguyen L."/>
            <person name="Okwuonu G."/>
            <person name="Ongeri F."/>
            <person name="Patil S."/>
            <person name="Petrosino J."/>
            <person name="Pham C."/>
            <person name="Pham P."/>
            <person name="Pu L.-L."/>
            <person name="Puazo M."/>
            <person name="Raj R."/>
            <person name="Reid J."/>
            <person name="Rouhana J."/>
            <person name="Saada N."/>
            <person name="Shang Y."/>
            <person name="Simmons D."/>
            <person name="Thornton R."/>
            <person name="Warren J."/>
            <person name="Weissenberger G."/>
            <person name="Zhang J."/>
            <person name="Zhang L."/>
            <person name="Zhou C."/>
            <person name="Zhu D."/>
            <person name="Muzny D."/>
            <person name="Worley K."/>
            <person name="Gibbs R."/>
        </authorList>
    </citation>
    <scope>NUCLEOTIDE SEQUENCE [LARGE SCALE GENOMIC DNA]</scope>
    <source>
        <strain evidence="7 8">ATCC 43531</strain>
    </source>
</reference>
<feature type="binding site" evidence="6">
    <location>
        <begin position="301"/>
        <end position="304"/>
    </location>
    <ligand>
        <name>ATP</name>
        <dbReference type="ChEBI" id="CHEBI:30616"/>
    </ligand>
</feature>
<dbReference type="InterPro" id="IPR043129">
    <property type="entry name" value="ATPase_NBD"/>
</dbReference>
<protein>
    <recommendedName>
        <fullName evidence="6">Cell shape-determining protein MreB</fullName>
    </recommendedName>
</protein>
<feature type="binding site" evidence="6">
    <location>
        <begin position="172"/>
        <end position="174"/>
    </location>
    <ligand>
        <name>ATP</name>
        <dbReference type="ChEBI" id="CHEBI:30616"/>
    </ligand>
</feature>
<dbReference type="GO" id="GO:0008360">
    <property type="term" value="P:regulation of cell shape"/>
    <property type="evidence" value="ECO:0007669"/>
    <property type="project" value="UniProtKB-UniRule"/>
</dbReference>
<comment type="caution">
    <text evidence="7">The sequence shown here is derived from an EMBL/GenBank/DDBJ whole genome shotgun (WGS) entry which is preliminary data.</text>
</comment>
<keyword evidence="4 6" id="KW-0133">Cell shape</keyword>
<accession>C4V390</accession>
<evidence type="ECO:0000256" key="2">
    <source>
        <dbReference type="ARBA" id="ARBA00022741"/>
    </source>
</evidence>
<evidence type="ECO:0000256" key="4">
    <source>
        <dbReference type="ARBA" id="ARBA00022960"/>
    </source>
</evidence>
<proteinExistence type="inferred from homology"/>
<evidence type="ECO:0000256" key="3">
    <source>
        <dbReference type="ARBA" id="ARBA00022840"/>
    </source>
</evidence>
<comment type="function">
    <text evidence="6">Forms membrane-associated dynamic filaments that are essential for cell shape determination. Acts by regulating cell wall synthesis and cell elongation, and thus cell shape. A feedback loop between cell geometry and MreB localization may maintain elongated cell shape by targeting cell wall growth to regions of negative cell wall curvature.</text>
</comment>
<comment type="similarity">
    <text evidence="5 6">Belongs to the FtsA/MreB family.</text>
</comment>
<feature type="binding site" evidence="6">
    <location>
        <begin position="28"/>
        <end position="30"/>
    </location>
    <ligand>
        <name>ATP</name>
        <dbReference type="ChEBI" id="CHEBI:30616"/>
    </ligand>
</feature>
<name>C4V390_9FIRM</name>
<dbReference type="InterPro" id="IPR004753">
    <property type="entry name" value="MreB"/>
</dbReference>
<sequence>MLLILRKETPFTMFGLFGGNDMGIDLGTANTLVHVKGRGIVLREPSVVAIKNDTGDVLAVGEEAKQMIGRTPGNIVAIRPMKDGVIADFDVTQAMLKYFIRKAMRSKSFVRPRVVVGVPSGVTEVEKRAVIDAAQQAGAREAYLIEEPMAAAIGAGLPVEEATGSMVVDIGGGTTEIAVISLGGIVTSRSIRIGGDEMDSSIVQYIKRMYNLMIGERTAEEIKISVGTAIVTPDTDRTMDIRGRDLVSGLPKTLTVHAKEIREALNEPIYKIIDAVKNTLEKTPPELAADVMDHGIMMTGGGALLMNLDKLLSHETGMPVLVSEDALSCVGEGTGRTLENIGLLKSVVMSSKKLKQ</sequence>
<dbReference type="NCBIfam" id="NF010539">
    <property type="entry name" value="PRK13927.1"/>
    <property type="match status" value="1"/>
</dbReference>
<dbReference type="Proteomes" id="UP000005309">
    <property type="component" value="Unassembled WGS sequence"/>
</dbReference>
<dbReference type="CDD" id="cd10225">
    <property type="entry name" value="ASKHA_NBD_MreB-like"/>
    <property type="match status" value="1"/>
</dbReference>
<keyword evidence="3 6" id="KW-0067">ATP-binding</keyword>
<evidence type="ECO:0000256" key="6">
    <source>
        <dbReference type="HAMAP-Rule" id="MF_02207"/>
    </source>
</evidence>
<keyword evidence="8" id="KW-1185">Reference proteome</keyword>
<dbReference type="PANTHER" id="PTHR42749:SF1">
    <property type="entry name" value="CELL SHAPE-DETERMINING PROTEIN MREB"/>
    <property type="match status" value="1"/>
</dbReference>
<dbReference type="HOGENOM" id="CLU_052037_0_0_9"/>
<dbReference type="EMBL" id="ACLA01000013">
    <property type="protein sequence ID" value="EEQ48702.1"/>
    <property type="molecule type" value="Genomic_DNA"/>
</dbReference>
<comment type="subcellular location">
    <subcellularLocation>
        <location evidence="6">Cytoplasm</location>
    </subcellularLocation>
    <text evidence="6">Membrane-associated.</text>
</comment>
<dbReference type="eggNOG" id="COG1077">
    <property type="taxonomic scope" value="Bacteria"/>
</dbReference>
<keyword evidence="2 6" id="KW-0547">Nucleotide-binding</keyword>
<evidence type="ECO:0000313" key="8">
    <source>
        <dbReference type="Proteomes" id="UP000005309"/>
    </source>
</evidence>
<dbReference type="PRINTS" id="PR01652">
    <property type="entry name" value="SHAPEPROTEIN"/>
</dbReference>
<organism evidence="7 8">
    <name type="scientific">Selenomonas flueggei ATCC 43531</name>
    <dbReference type="NCBI Taxonomy" id="638302"/>
    <lineage>
        <taxon>Bacteria</taxon>
        <taxon>Bacillati</taxon>
        <taxon>Bacillota</taxon>
        <taxon>Negativicutes</taxon>
        <taxon>Selenomonadales</taxon>
        <taxon>Selenomonadaceae</taxon>
        <taxon>Selenomonas</taxon>
    </lineage>
</organism>
<dbReference type="InterPro" id="IPR056546">
    <property type="entry name" value="MreB_MamK-like"/>
</dbReference>
<dbReference type="Gene3D" id="3.30.420.40">
    <property type="match status" value="2"/>
</dbReference>
<dbReference type="SUPFAM" id="SSF53067">
    <property type="entry name" value="Actin-like ATPase domain"/>
    <property type="match status" value="2"/>
</dbReference>
<dbReference type="NCBIfam" id="TIGR00904">
    <property type="entry name" value="mreB"/>
    <property type="match status" value="1"/>
</dbReference>